<dbReference type="InterPro" id="IPR013249">
    <property type="entry name" value="RNA_pol_sigma70_r4_t2"/>
</dbReference>
<evidence type="ECO:0000313" key="8">
    <source>
        <dbReference type="Proteomes" id="UP001562159"/>
    </source>
</evidence>
<dbReference type="PANTHER" id="PTHR43133">
    <property type="entry name" value="RNA POLYMERASE ECF-TYPE SIGMA FACTO"/>
    <property type="match status" value="1"/>
</dbReference>
<evidence type="ECO:0000313" key="7">
    <source>
        <dbReference type="EMBL" id="MEY2181362.1"/>
    </source>
</evidence>
<protein>
    <submittedName>
        <fullName evidence="7">Sigma-70 family RNA polymerase sigma factor</fullName>
    </submittedName>
</protein>
<dbReference type="SUPFAM" id="SSF88946">
    <property type="entry name" value="Sigma2 domain of RNA polymerase sigma factors"/>
    <property type="match status" value="1"/>
</dbReference>
<keyword evidence="4" id="KW-0804">Transcription</keyword>
<evidence type="ECO:0000256" key="4">
    <source>
        <dbReference type="ARBA" id="ARBA00023163"/>
    </source>
</evidence>
<evidence type="ECO:0000259" key="6">
    <source>
        <dbReference type="Pfam" id="PF08281"/>
    </source>
</evidence>
<organism evidence="7 8">
    <name type="scientific">Rhodanobacter humi</name>
    <dbReference type="NCBI Taxonomy" id="1888173"/>
    <lineage>
        <taxon>Bacteria</taxon>
        <taxon>Pseudomonadati</taxon>
        <taxon>Pseudomonadota</taxon>
        <taxon>Gammaproteobacteria</taxon>
        <taxon>Lysobacterales</taxon>
        <taxon>Rhodanobacteraceae</taxon>
        <taxon>Rhodanobacter</taxon>
    </lineage>
</organism>
<dbReference type="PANTHER" id="PTHR43133:SF25">
    <property type="entry name" value="RNA POLYMERASE SIGMA FACTOR RFAY-RELATED"/>
    <property type="match status" value="1"/>
</dbReference>
<evidence type="ECO:0000256" key="1">
    <source>
        <dbReference type="ARBA" id="ARBA00010641"/>
    </source>
</evidence>
<proteinExistence type="inferred from homology"/>
<comment type="caution">
    <text evidence="7">The sequence shown here is derived from an EMBL/GenBank/DDBJ whole genome shotgun (WGS) entry which is preliminary data.</text>
</comment>
<evidence type="ECO:0000256" key="3">
    <source>
        <dbReference type="ARBA" id="ARBA00023082"/>
    </source>
</evidence>
<dbReference type="InterPro" id="IPR007627">
    <property type="entry name" value="RNA_pol_sigma70_r2"/>
</dbReference>
<feature type="domain" description="RNA polymerase sigma factor 70 region 4 type 2" evidence="6">
    <location>
        <begin position="122"/>
        <end position="173"/>
    </location>
</feature>
<dbReference type="Pfam" id="PF08281">
    <property type="entry name" value="Sigma70_r4_2"/>
    <property type="match status" value="1"/>
</dbReference>
<dbReference type="Gene3D" id="1.10.1740.10">
    <property type="match status" value="1"/>
</dbReference>
<evidence type="ECO:0000259" key="5">
    <source>
        <dbReference type="Pfam" id="PF04542"/>
    </source>
</evidence>
<keyword evidence="8" id="KW-1185">Reference proteome</keyword>
<accession>A0ABV4AM42</accession>
<evidence type="ECO:0000256" key="2">
    <source>
        <dbReference type="ARBA" id="ARBA00023015"/>
    </source>
</evidence>
<dbReference type="InterPro" id="IPR014284">
    <property type="entry name" value="RNA_pol_sigma-70_dom"/>
</dbReference>
<dbReference type="NCBIfam" id="TIGR02937">
    <property type="entry name" value="sigma70-ECF"/>
    <property type="match status" value="1"/>
</dbReference>
<keyword evidence="3" id="KW-0731">Sigma factor</keyword>
<gene>
    <name evidence="7" type="ORF">AB7878_02945</name>
</gene>
<keyword evidence="2" id="KW-0805">Transcription regulation</keyword>
<dbReference type="Proteomes" id="UP001562159">
    <property type="component" value="Unassembled WGS sequence"/>
</dbReference>
<dbReference type="InterPro" id="IPR036388">
    <property type="entry name" value="WH-like_DNA-bd_sf"/>
</dbReference>
<dbReference type="InterPro" id="IPR039425">
    <property type="entry name" value="RNA_pol_sigma-70-like"/>
</dbReference>
<dbReference type="EMBL" id="JBGBPY010000001">
    <property type="protein sequence ID" value="MEY2181362.1"/>
    <property type="molecule type" value="Genomic_DNA"/>
</dbReference>
<dbReference type="Gene3D" id="1.10.10.10">
    <property type="entry name" value="Winged helix-like DNA-binding domain superfamily/Winged helix DNA-binding domain"/>
    <property type="match status" value="1"/>
</dbReference>
<dbReference type="InterPro" id="IPR013325">
    <property type="entry name" value="RNA_pol_sigma_r2"/>
</dbReference>
<dbReference type="CDD" id="cd06171">
    <property type="entry name" value="Sigma70_r4"/>
    <property type="match status" value="1"/>
</dbReference>
<dbReference type="InterPro" id="IPR013324">
    <property type="entry name" value="RNA_pol_sigma_r3/r4-like"/>
</dbReference>
<dbReference type="SUPFAM" id="SSF88659">
    <property type="entry name" value="Sigma3 and sigma4 domains of RNA polymerase sigma factors"/>
    <property type="match status" value="1"/>
</dbReference>
<dbReference type="Pfam" id="PF04542">
    <property type="entry name" value="Sigma70_r2"/>
    <property type="match status" value="1"/>
</dbReference>
<name>A0ABV4AM42_9GAMM</name>
<comment type="similarity">
    <text evidence="1">Belongs to the sigma-70 factor family. ECF subfamily.</text>
</comment>
<feature type="domain" description="RNA polymerase sigma-70 region 2" evidence="5">
    <location>
        <begin position="28"/>
        <end position="81"/>
    </location>
</feature>
<sequence length="190" mass="21341">MPSEAPAASPPPPPAIGARFEAVVLPWLDAAWNLARWLARDDADAQDVVQEAMLRALRYFDSFHGGDARVWLLAIVRNTFFTLRSKTLPEHLTEPLDEDTHPLVDEQATPEALTLLAVDVGSLRAALERLPPPWREAIVLRELEECSYKEIAAITGQKIGTVMSRLARARERLKLELTHRSGEARRHDLR</sequence>
<reference evidence="7 8" key="1">
    <citation type="submission" date="2024-07" db="EMBL/GenBank/DDBJ databases">
        <title>Molecular mechanisms and environmental adaptations of flagellar loss and biofilm growth of Rhodanobacter under environmental stress.</title>
        <authorList>
            <person name="Chen M."/>
        </authorList>
    </citation>
    <scope>NUCLEOTIDE SEQUENCE [LARGE SCALE GENOMIC DNA]</scope>
    <source>
        <strain evidence="7 8">RS22</strain>
    </source>
</reference>